<feature type="compositionally biased region" description="Acidic residues" evidence="1">
    <location>
        <begin position="229"/>
        <end position="238"/>
    </location>
</feature>
<evidence type="ECO:0000256" key="1">
    <source>
        <dbReference type="SAM" id="MobiDB-lite"/>
    </source>
</evidence>
<feature type="non-terminal residue" evidence="2">
    <location>
        <position position="311"/>
    </location>
</feature>
<dbReference type="GO" id="GO:0035102">
    <property type="term" value="C:PRC1 complex"/>
    <property type="evidence" value="ECO:0007669"/>
    <property type="project" value="TreeGrafter"/>
</dbReference>
<feature type="compositionally biased region" description="Basic residues" evidence="1">
    <location>
        <begin position="125"/>
        <end position="136"/>
    </location>
</feature>
<feature type="region of interest" description="Disordered" evidence="1">
    <location>
        <begin position="160"/>
        <end position="247"/>
    </location>
</feature>
<evidence type="ECO:0008006" key="4">
    <source>
        <dbReference type="Google" id="ProtNLM"/>
    </source>
</evidence>
<dbReference type="EMBL" id="JAGXEW010000119">
    <property type="protein sequence ID" value="KAK1146845.1"/>
    <property type="molecule type" value="Genomic_DNA"/>
</dbReference>
<dbReference type="InterPro" id="IPR033773">
    <property type="entry name" value="CBX7_C"/>
</dbReference>
<feature type="compositionally biased region" description="Basic residues" evidence="1">
    <location>
        <begin position="17"/>
        <end position="28"/>
    </location>
</feature>
<dbReference type="GO" id="GO:0003682">
    <property type="term" value="F:chromatin binding"/>
    <property type="evidence" value="ECO:0007669"/>
    <property type="project" value="TreeGrafter"/>
</dbReference>
<reference evidence="2" key="1">
    <citation type="submission" date="2022-02" db="EMBL/GenBank/DDBJ databases">
        <title>Atlantic sturgeon de novo genome assembly.</title>
        <authorList>
            <person name="Stock M."/>
            <person name="Klopp C."/>
            <person name="Guiguen Y."/>
            <person name="Cabau C."/>
            <person name="Parinello H."/>
            <person name="Santidrian Yebra-Pimentel E."/>
            <person name="Kuhl H."/>
            <person name="Dirks R.P."/>
            <person name="Guessner J."/>
            <person name="Wuertz S."/>
            <person name="Du K."/>
            <person name="Schartl M."/>
        </authorList>
    </citation>
    <scope>NUCLEOTIDE SEQUENCE</scope>
    <source>
        <strain evidence="2">STURGEONOMICS-FGT-2020</strain>
        <tissue evidence="2">Whole blood</tissue>
    </source>
</reference>
<dbReference type="GO" id="GO:0000122">
    <property type="term" value="P:negative regulation of transcription by RNA polymerase II"/>
    <property type="evidence" value="ECO:0007669"/>
    <property type="project" value="TreeGrafter"/>
</dbReference>
<gene>
    <name evidence="2" type="ORF">AOXY_G35746</name>
</gene>
<comment type="caution">
    <text evidence="2">The sequence shown here is derived from an EMBL/GenBank/DDBJ whole genome shotgun (WGS) entry which is preliminary data.</text>
</comment>
<dbReference type="InterPro" id="IPR052458">
    <property type="entry name" value="PcG_PRC1-like_component"/>
</dbReference>
<evidence type="ECO:0000313" key="3">
    <source>
        <dbReference type="Proteomes" id="UP001230051"/>
    </source>
</evidence>
<dbReference type="PANTHER" id="PTHR46389:SF4">
    <property type="entry name" value="CHROMOBOX PROTEIN HOMOLOG 6"/>
    <property type="match status" value="1"/>
</dbReference>
<accession>A0AAD8FR09</accession>
<organism evidence="2 3">
    <name type="scientific">Acipenser oxyrinchus oxyrinchus</name>
    <dbReference type="NCBI Taxonomy" id="40147"/>
    <lineage>
        <taxon>Eukaryota</taxon>
        <taxon>Metazoa</taxon>
        <taxon>Chordata</taxon>
        <taxon>Craniata</taxon>
        <taxon>Vertebrata</taxon>
        <taxon>Euteleostomi</taxon>
        <taxon>Actinopterygii</taxon>
        <taxon>Chondrostei</taxon>
        <taxon>Acipenseriformes</taxon>
        <taxon>Acipenseridae</taxon>
        <taxon>Acipenser</taxon>
    </lineage>
</organism>
<dbReference type="GO" id="GO:0000785">
    <property type="term" value="C:chromatin"/>
    <property type="evidence" value="ECO:0007669"/>
    <property type="project" value="TreeGrafter"/>
</dbReference>
<feature type="region of interest" description="Disordered" evidence="1">
    <location>
        <begin position="90"/>
        <end position="144"/>
    </location>
</feature>
<feature type="compositionally biased region" description="Polar residues" evidence="1">
    <location>
        <begin position="212"/>
        <end position="221"/>
    </location>
</feature>
<evidence type="ECO:0000313" key="2">
    <source>
        <dbReference type="EMBL" id="KAK1146845.1"/>
    </source>
</evidence>
<name>A0AAD8FR09_ACIOX</name>
<protein>
    <recommendedName>
        <fullName evidence="4">Chromobox 6</fullName>
    </recommendedName>
</protein>
<sequence length="311" mass="33333">SPQAPLRAAVLKLKKDIRRCHRMSRRPLPRHDLLSSGSNSGSSPPEPGRPQLLRPPVSPFSETVRILNRKVKPREPKRGRIILNLKVIDKGTGASNNNNNNNGSGHGNAPPSGTIRRNPPGRPRIPSRNRVIGKNKKFGEAGVPMRAPAHMKFAGFSLYGKQQNLSGPPPSSPQTTGPRSGLHHRSSSSSSSSSSSDEDDVESRVLDLSVPPESSTATPVNKETRNDDGGDDDDDEDFEGVKGGRSSPLLSLASNLARIGPEMSPCCASVVVTGVTTNLFTVTIKEFCNAQDFVRQTVSEMTPVQTARVGS</sequence>
<proteinExistence type="predicted"/>
<keyword evidence="3" id="KW-1185">Reference proteome</keyword>
<dbReference type="Proteomes" id="UP001230051">
    <property type="component" value="Unassembled WGS sequence"/>
</dbReference>
<feature type="region of interest" description="Disordered" evidence="1">
    <location>
        <begin position="17"/>
        <end position="60"/>
    </location>
</feature>
<dbReference type="PANTHER" id="PTHR46389">
    <property type="entry name" value="POLYCOMB GROUP PROTEIN PC"/>
    <property type="match status" value="1"/>
</dbReference>
<dbReference type="Pfam" id="PF17218">
    <property type="entry name" value="CBX7_C"/>
    <property type="match status" value="1"/>
</dbReference>
<dbReference type="AlphaFoldDB" id="A0AAD8FR09"/>
<feature type="compositionally biased region" description="Low complexity" evidence="1">
    <location>
        <begin position="93"/>
        <end position="124"/>
    </location>
</feature>